<reference evidence="4" key="1">
    <citation type="submission" date="2023-02" db="EMBL/GenBank/DDBJ databases">
        <title>Enrichment on poylsaccharides allowed isolation of novel metabolic and taxonomic groups of Haloarchaea.</title>
        <authorList>
            <person name="Sorokin D.Y."/>
            <person name="Elcheninov A.G."/>
            <person name="Khizhniak T.V."/>
            <person name="Kolganova T.V."/>
            <person name="Kublanov I.V."/>
        </authorList>
    </citation>
    <scope>NUCLEOTIDE SEQUENCE</scope>
    <source>
        <strain evidence="4">HArc-curdl7</strain>
    </source>
</reference>
<keyword evidence="2" id="KW-0812">Transmembrane</keyword>
<feature type="region of interest" description="Disordered" evidence="1">
    <location>
        <begin position="1"/>
        <end position="43"/>
    </location>
</feature>
<dbReference type="EMBL" id="JAOPKD010000016">
    <property type="protein sequence ID" value="MCU4727931.1"/>
    <property type="molecule type" value="Genomic_DNA"/>
</dbReference>
<evidence type="ECO:0000259" key="3">
    <source>
        <dbReference type="Pfam" id="PF24035"/>
    </source>
</evidence>
<evidence type="ECO:0000313" key="4">
    <source>
        <dbReference type="EMBL" id="MCU4727931.1"/>
    </source>
</evidence>
<name>A0AAE3IDA2_9EURY</name>
<keyword evidence="2" id="KW-0472">Membrane</keyword>
<feature type="compositionally biased region" description="Polar residues" evidence="1">
    <location>
        <begin position="1"/>
        <end position="17"/>
    </location>
</feature>
<dbReference type="Proteomes" id="UP001209746">
    <property type="component" value="Unassembled WGS sequence"/>
</dbReference>
<comment type="caution">
    <text evidence="4">The sequence shown here is derived from an EMBL/GenBank/DDBJ whole genome shotgun (WGS) entry which is preliminary data.</text>
</comment>
<evidence type="ECO:0000256" key="1">
    <source>
        <dbReference type="SAM" id="MobiDB-lite"/>
    </source>
</evidence>
<feature type="domain" description="DUF7344" evidence="3">
    <location>
        <begin position="48"/>
        <end position="127"/>
    </location>
</feature>
<feature type="transmembrane region" description="Helical" evidence="2">
    <location>
        <begin position="180"/>
        <end position="200"/>
    </location>
</feature>
<evidence type="ECO:0000256" key="2">
    <source>
        <dbReference type="SAM" id="Phobius"/>
    </source>
</evidence>
<proteinExistence type="predicted"/>
<accession>A0AAE3IDA2</accession>
<dbReference type="Pfam" id="PF24035">
    <property type="entry name" value="DUF7344"/>
    <property type="match status" value="1"/>
</dbReference>
<dbReference type="InterPro" id="IPR055768">
    <property type="entry name" value="DUF7344"/>
</dbReference>
<feature type="transmembrane region" description="Helical" evidence="2">
    <location>
        <begin position="152"/>
        <end position="174"/>
    </location>
</feature>
<organism evidence="4 5">
    <name type="scientific">Halapricum hydrolyticum</name>
    <dbReference type="NCBI Taxonomy" id="2979991"/>
    <lineage>
        <taxon>Archaea</taxon>
        <taxon>Methanobacteriati</taxon>
        <taxon>Methanobacteriota</taxon>
        <taxon>Stenosarchaea group</taxon>
        <taxon>Halobacteria</taxon>
        <taxon>Halobacteriales</taxon>
        <taxon>Haloarculaceae</taxon>
        <taxon>Halapricum</taxon>
    </lineage>
</organism>
<dbReference type="AlphaFoldDB" id="A0AAE3IDA2"/>
<keyword evidence="2" id="KW-1133">Transmembrane helix</keyword>
<gene>
    <name evidence="4" type="ORF">OB914_13295</name>
</gene>
<sequence>MGSKTGAVTASMEQSAAGTGPDGGTQGKDERGAPAGPDAPALSRDDAFEILSNRRRRFALHHLQHNGERAELGELSEHVAAWENDTGVQEISATERKRVYTSLQQFHLPKMDDKGVVEFDDREGVVELTPAAEQMDVYLEVVEGNDVPWSQYYLALAAVNLGLFVAALAGTYPLRLVPDAGWGLFVVTTFLVSALVHTYYSRTEMRLGDSETPPEVRG</sequence>
<protein>
    <recommendedName>
        <fullName evidence="3">DUF7344 domain-containing protein</fullName>
    </recommendedName>
</protein>
<evidence type="ECO:0000313" key="5">
    <source>
        <dbReference type="Proteomes" id="UP001209746"/>
    </source>
</evidence>